<keyword evidence="5" id="KW-1185">Reference proteome</keyword>
<dbReference type="SUPFAM" id="SSF53300">
    <property type="entry name" value="vWA-like"/>
    <property type="match status" value="1"/>
</dbReference>
<dbReference type="GO" id="GO:0051116">
    <property type="term" value="F:cobaltochelatase activity"/>
    <property type="evidence" value="ECO:0007669"/>
    <property type="project" value="UniProtKB-UniRule"/>
</dbReference>
<sequence>MPHNDSPLEAFRQALNGTARAIAREPELELGFTADPPGTVGKSVKVPMPGRTLPERDVAEARGYADAAALKLRHHNAGVHARHAPADDIARAVFDAAEQARVEALGSRGMDGVRANLGSMVEMRMRTDPITRARNRAEVPLGTALGLIVRERLTGQAPPEAAREGLKLVSEWIEAKAGKDLDALGLVLDDQAAFAALATRVLEDLELVEKDVEAERDPEGDLESEGDQQDQGDESENQDEDQDGGGEGEADIRVEQGDAEGEQTESDFTEEEMAEGEDGLGQDGEDGMMPVRPNRPLSDLPPHFDYRTFTDKYDEVVEATELCDDAELTRLRAYLDQQLTHLQSAVTKLANRLQRRLMAQQSRSWDFDQEEGILDAARLARVIVNPAHSLSYKIERDTDFRDTIVTLLIDNSGSMRGRPISIAAISADILARTLERCGVKVEILGFTTRAWKGGQAREQWLSAGRPATPGRLNDLRHIVYKQADEPWRRARKNLGLMMREGLLKENIDGEALLWAHNRLIARPEERRILMVISDGAPVDDSTLSVNSGTYLERHLRQVIGWIEDRSPVELIAIGIGHDVTRYYQRAVTIMDAEQLGGTMIEQLAGLFDTA</sequence>
<dbReference type="PIRSF" id="PIRSF031715">
    <property type="entry name" value="Cob_chel_CobT"/>
    <property type="match status" value="1"/>
</dbReference>
<proteinExistence type="predicted"/>
<dbReference type="NCBIfam" id="TIGR01651">
    <property type="entry name" value="CobT"/>
    <property type="match status" value="1"/>
</dbReference>
<feature type="compositionally biased region" description="Acidic residues" evidence="2">
    <location>
        <begin position="257"/>
        <end position="286"/>
    </location>
</feature>
<dbReference type="Proteomes" id="UP000241167">
    <property type="component" value="Unassembled WGS sequence"/>
</dbReference>
<dbReference type="InterPro" id="IPR051928">
    <property type="entry name" value="NorD/CobT"/>
</dbReference>
<dbReference type="OrthoDB" id="9764783at2"/>
<dbReference type="Pfam" id="PF11775">
    <property type="entry name" value="CobT_C"/>
    <property type="match status" value="1"/>
</dbReference>
<evidence type="ECO:0000313" key="4">
    <source>
        <dbReference type="EMBL" id="PSJ41759.1"/>
    </source>
</evidence>
<evidence type="ECO:0000256" key="2">
    <source>
        <dbReference type="SAM" id="MobiDB-lite"/>
    </source>
</evidence>
<dbReference type="PROSITE" id="PS50234">
    <property type="entry name" value="VWFA"/>
    <property type="match status" value="1"/>
</dbReference>
<dbReference type="EMBL" id="PXYI01000002">
    <property type="protein sequence ID" value="PSJ41759.1"/>
    <property type="molecule type" value="Genomic_DNA"/>
</dbReference>
<comment type="caution">
    <text evidence="4">The sequence shown here is derived from an EMBL/GenBank/DDBJ whole genome shotgun (WGS) entry which is preliminary data.</text>
</comment>
<dbReference type="EC" id="6.6.1.2" evidence="1"/>
<dbReference type="InterPro" id="IPR006538">
    <property type="entry name" value="CobT"/>
</dbReference>
<evidence type="ECO:0000259" key="3">
    <source>
        <dbReference type="PROSITE" id="PS50234"/>
    </source>
</evidence>
<evidence type="ECO:0000256" key="1">
    <source>
        <dbReference type="NCBIfam" id="TIGR01651"/>
    </source>
</evidence>
<dbReference type="SMART" id="SM00327">
    <property type="entry name" value="VWA"/>
    <property type="match status" value="1"/>
</dbReference>
<dbReference type="RefSeq" id="WP_106511925.1">
    <property type="nucleotide sequence ID" value="NZ_PXYI01000002.1"/>
</dbReference>
<evidence type="ECO:0000313" key="5">
    <source>
        <dbReference type="Proteomes" id="UP000241167"/>
    </source>
</evidence>
<dbReference type="CDD" id="cd01454">
    <property type="entry name" value="vWA_norD_type"/>
    <property type="match status" value="1"/>
</dbReference>
<reference evidence="4 5" key="1">
    <citation type="submission" date="2018-03" db="EMBL/GenBank/DDBJ databases">
        <title>The draft genome of Sphingosinicella sp. GL-C-18.</title>
        <authorList>
            <person name="Liu L."/>
            <person name="Li L."/>
            <person name="Liang L."/>
            <person name="Zhang X."/>
            <person name="Wang T."/>
        </authorList>
    </citation>
    <scope>NUCLEOTIDE SEQUENCE [LARGE SCALE GENOMIC DNA]</scope>
    <source>
        <strain evidence="4 5">GL-C-18</strain>
    </source>
</reference>
<feature type="region of interest" description="Disordered" evidence="2">
    <location>
        <begin position="211"/>
        <end position="300"/>
    </location>
</feature>
<protein>
    <recommendedName>
        <fullName evidence="1">Cobaltochelatase subunit CobT</fullName>
        <ecNumber evidence="1">6.6.1.2</ecNumber>
    </recommendedName>
</protein>
<dbReference type="PANTHER" id="PTHR41248">
    <property type="entry name" value="NORD PROTEIN"/>
    <property type="match status" value="1"/>
</dbReference>
<dbReference type="InterPro" id="IPR002035">
    <property type="entry name" value="VWF_A"/>
</dbReference>
<dbReference type="GO" id="GO:0009236">
    <property type="term" value="P:cobalamin biosynthetic process"/>
    <property type="evidence" value="ECO:0007669"/>
    <property type="project" value="UniProtKB-UniRule"/>
</dbReference>
<dbReference type="Pfam" id="PF06213">
    <property type="entry name" value="CobT"/>
    <property type="match status" value="1"/>
</dbReference>
<feature type="compositionally biased region" description="Acidic residues" evidence="2">
    <location>
        <begin position="220"/>
        <end position="249"/>
    </location>
</feature>
<name>A0A2P7QUY8_9SPHN</name>
<dbReference type="AlphaFoldDB" id="A0A2P7QUY8"/>
<dbReference type="Gene3D" id="3.40.50.410">
    <property type="entry name" value="von Willebrand factor, type A domain"/>
    <property type="match status" value="1"/>
</dbReference>
<organism evidence="4 5">
    <name type="scientific">Allosphingosinicella deserti</name>
    <dbReference type="NCBI Taxonomy" id="2116704"/>
    <lineage>
        <taxon>Bacteria</taxon>
        <taxon>Pseudomonadati</taxon>
        <taxon>Pseudomonadota</taxon>
        <taxon>Alphaproteobacteria</taxon>
        <taxon>Sphingomonadales</taxon>
        <taxon>Sphingomonadaceae</taxon>
        <taxon>Allosphingosinicella</taxon>
    </lineage>
</organism>
<dbReference type="InterPro" id="IPR025861">
    <property type="entry name" value="CobT_VWA_dom"/>
</dbReference>
<gene>
    <name evidence="4" type="primary">cobT</name>
    <name evidence="4" type="ORF">C7I55_05605</name>
</gene>
<dbReference type="PANTHER" id="PTHR41248:SF1">
    <property type="entry name" value="NORD PROTEIN"/>
    <property type="match status" value="1"/>
</dbReference>
<feature type="domain" description="VWFA" evidence="3">
    <location>
        <begin position="404"/>
        <end position="610"/>
    </location>
</feature>
<accession>A0A2P7QUY8</accession>
<dbReference type="InterPro" id="IPR036465">
    <property type="entry name" value="vWFA_dom_sf"/>
</dbReference>